<proteinExistence type="predicted"/>
<keyword evidence="3" id="KW-1185">Reference proteome</keyword>
<reference evidence="1 3" key="2">
    <citation type="journal article" date="2018" name="Plant J.">
        <title>The Physcomitrella patens chromosome-scale assembly reveals moss genome structure and evolution.</title>
        <authorList>
            <person name="Lang D."/>
            <person name="Ullrich K.K."/>
            <person name="Murat F."/>
            <person name="Fuchs J."/>
            <person name="Jenkins J."/>
            <person name="Haas F.B."/>
            <person name="Piednoel M."/>
            <person name="Gundlach H."/>
            <person name="Van Bel M."/>
            <person name="Meyberg R."/>
            <person name="Vives C."/>
            <person name="Morata J."/>
            <person name="Symeonidi A."/>
            <person name="Hiss M."/>
            <person name="Muchero W."/>
            <person name="Kamisugi Y."/>
            <person name="Saleh O."/>
            <person name="Blanc G."/>
            <person name="Decker E.L."/>
            <person name="van Gessel N."/>
            <person name="Grimwood J."/>
            <person name="Hayes R.D."/>
            <person name="Graham S.W."/>
            <person name="Gunter L.E."/>
            <person name="McDaniel S.F."/>
            <person name="Hoernstein S.N.W."/>
            <person name="Larsson A."/>
            <person name="Li F.W."/>
            <person name="Perroud P.F."/>
            <person name="Phillips J."/>
            <person name="Ranjan P."/>
            <person name="Rokshar D.S."/>
            <person name="Rothfels C.J."/>
            <person name="Schneider L."/>
            <person name="Shu S."/>
            <person name="Stevenson D.W."/>
            <person name="Thummler F."/>
            <person name="Tillich M."/>
            <person name="Villarreal Aguilar J.C."/>
            <person name="Widiez T."/>
            <person name="Wong G.K."/>
            <person name="Wymore A."/>
            <person name="Zhang Y."/>
            <person name="Zimmer A.D."/>
            <person name="Quatrano R.S."/>
            <person name="Mayer K.F.X."/>
            <person name="Goodstein D."/>
            <person name="Casacuberta J.M."/>
            <person name="Vandepoele K."/>
            <person name="Reski R."/>
            <person name="Cuming A.C."/>
            <person name="Tuskan G.A."/>
            <person name="Maumus F."/>
            <person name="Salse J."/>
            <person name="Schmutz J."/>
            <person name="Rensing S.A."/>
        </authorList>
    </citation>
    <scope>NUCLEOTIDE SEQUENCE [LARGE SCALE GENOMIC DNA]</scope>
    <source>
        <strain evidence="2 3">cv. Gransden 2004</strain>
    </source>
</reference>
<evidence type="ECO:0000313" key="3">
    <source>
        <dbReference type="Proteomes" id="UP000006727"/>
    </source>
</evidence>
<dbReference type="EnsemblPlants" id="Pp3c4_3270V3.1">
    <property type="protein sequence ID" value="Pp3c4_3270V3.1"/>
    <property type="gene ID" value="Pp3c4_3270"/>
</dbReference>
<organism evidence="1">
    <name type="scientific">Physcomitrium patens</name>
    <name type="common">Spreading-leaved earth moss</name>
    <name type="synonym">Physcomitrella patens</name>
    <dbReference type="NCBI Taxonomy" id="3218"/>
    <lineage>
        <taxon>Eukaryota</taxon>
        <taxon>Viridiplantae</taxon>
        <taxon>Streptophyta</taxon>
        <taxon>Embryophyta</taxon>
        <taxon>Bryophyta</taxon>
        <taxon>Bryophytina</taxon>
        <taxon>Bryopsida</taxon>
        <taxon>Funariidae</taxon>
        <taxon>Funariales</taxon>
        <taxon>Funariaceae</taxon>
        <taxon>Physcomitrium</taxon>
    </lineage>
</organism>
<dbReference type="PaxDb" id="3218-PP1S287_36V6.1"/>
<accession>A0A2K1KM16</accession>
<evidence type="ECO:0000313" key="2">
    <source>
        <dbReference type="EnsemblPlants" id="Pp3c4_3270V3.1"/>
    </source>
</evidence>
<dbReference type="Proteomes" id="UP000006727">
    <property type="component" value="Chromosome 4"/>
</dbReference>
<name>A0A2K1KM16_PHYPA</name>
<dbReference type="InParanoid" id="A0A2K1KM16"/>
<protein>
    <submittedName>
        <fullName evidence="1 2">Uncharacterized protein</fullName>
    </submittedName>
</protein>
<gene>
    <name evidence="1" type="ORF">PHYPA_005710</name>
</gene>
<dbReference type="Gramene" id="Pp3c4_3270V3.1">
    <property type="protein sequence ID" value="Pp3c4_3270V3.1"/>
    <property type="gene ID" value="Pp3c4_3270"/>
</dbReference>
<reference evidence="2" key="3">
    <citation type="submission" date="2020-12" db="UniProtKB">
        <authorList>
            <consortium name="EnsemblPlants"/>
        </authorList>
    </citation>
    <scope>IDENTIFICATION</scope>
</reference>
<dbReference type="EMBL" id="ABEU02000004">
    <property type="protein sequence ID" value="PNR54817.1"/>
    <property type="molecule type" value="Genomic_DNA"/>
</dbReference>
<reference evidence="1 3" key="1">
    <citation type="journal article" date="2008" name="Science">
        <title>The Physcomitrella genome reveals evolutionary insights into the conquest of land by plants.</title>
        <authorList>
            <person name="Rensing S."/>
            <person name="Lang D."/>
            <person name="Zimmer A."/>
            <person name="Terry A."/>
            <person name="Salamov A."/>
            <person name="Shapiro H."/>
            <person name="Nishiyama T."/>
            <person name="Perroud P.-F."/>
            <person name="Lindquist E."/>
            <person name="Kamisugi Y."/>
            <person name="Tanahashi T."/>
            <person name="Sakakibara K."/>
            <person name="Fujita T."/>
            <person name="Oishi K."/>
            <person name="Shin-I T."/>
            <person name="Kuroki Y."/>
            <person name="Toyoda A."/>
            <person name="Suzuki Y."/>
            <person name="Hashimoto A."/>
            <person name="Yamaguchi K."/>
            <person name="Sugano A."/>
            <person name="Kohara Y."/>
            <person name="Fujiyama A."/>
            <person name="Anterola A."/>
            <person name="Aoki S."/>
            <person name="Ashton N."/>
            <person name="Barbazuk W.B."/>
            <person name="Barker E."/>
            <person name="Bennetzen J."/>
            <person name="Bezanilla M."/>
            <person name="Blankenship R."/>
            <person name="Cho S.H."/>
            <person name="Dutcher S."/>
            <person name="Estelle M."/>
            <person name="Fawcett J.A."/>
            <person name="Gundlach H."/>
            <person name="Hanada K."/>
            <person name="Heyl A."/>
            <person name="Hicks K.A."/>
            <person name="Hugh J."/>
            <person name="Lohr M."/>
            <person name="Mayer K."/>
            <person name="Melkozernov A."/>
            <person name="Murata T."/>
            <person name="Nelson D."/>
            <person name="Pils B."/>
            <person name="Prigge M."/>
            <person name="Reiss B."/>
            <person name="Renner T."/>
            <person name="Rombauts S."/>
            <person name="Rushton P."/>
            <person name="Sanderfoot A."/>
            <person name="Schween G."/>
            <person name="Shiu S.-H."/>
            <person name="Stueber K."/>
            <person name="Theodoulou F.L."/>
            <person name="Tu H."/>
            <person name="Van de Peer Y."/>
            <person name="Verrier P.J."/>
            <person name="Waters E."/>
            <person name="Wood A."/>
            <person name="Yang L."/>
            <person name="Cove D."/>
            <person name="Cuming A."/>
            <person name="Hasebe M."/>
            <person name="Lucas S."/>
            <person name="Mishler D.B."/>
            <person name="Reski R."/>
            <person name="Grigoriev I."/>
            <person name="Quatrano R.S."/>
            <person name="Boore J.L."/>
        </authorList>
    </citation>
    <scope>NUCLEOTIDE SEQUENCE [LARGE SCALE GENOMIC DNA]</scope>
    <source>
        <strain evidence="2 3">cv. Gransden 2004</strain>
    </source>
</reference>
<evidence type="ECO:0000313" key="1">
    <source>
        <dbReference type="EMBL" id="PNR54817.1"/>
    </source>
</evidence>
<sequence>MPPFSSSSEIRGASVVELDSARFVMPGAELLSPSAVTRVFLDCFETSSTINFTVLGSLYLKSARYLGGLQYGVSSSSLVSNVSVPIFLLD</sequence>
<dbReference type="AlphaFoldDB" id="A0A2K1KM16"/>